<keyword evidence="5 16" id="KW-0812">Transmembrane</keyword>
<dbReference type="PANTHER" id="PTHR11596">
    <property type="entry name" value="ALKALINE PHOSPHATASE"/>
    <property type="match status" value="1"/>
</dbReference>
<comment type="cofactor">
    <cofactor evidence="13">
        <name>Zn(2+)</name>
        <dbReference type="ChEBI" id="CHEBI:29105"/>
    </cofactor>
    <text evidence="13">Binds 2 Zn(2+) ions.</text>
</comment>
<keyword evidence="8 13" id="KW-0862">Zinc</keyword>
<dbReference type="PROSITE" id="PS00123">
    <property type="entry name" value="ALKALINE_PHOSPHATASE"/>
    <property type="match status" value="1"/>
</dbReference>
<dbReference type="PRINTS" id="PR00113">
    <property type="entry name" value="ALKPHPHTASE"/>
</dbReference>
<feature type="binding site" evidence="13">
    <location>
        <position position="315"/>
    </location>
    <ligand>
        <name>Zn(2+)</name>
        <dbReference type="ChEBI" id="CHEBI:29105"/>
        <label>2</label>
    </ligand>
</feature>
<evidence type="ECO:0000256" key="12">
    <source>
        <dbReference type="PIRSR" id="PIRSR601952-1"/>
    </source>
</evidence>
<feature type="active site" description="Phosphoserine intermediate" evidence="12">
    <location>
        <position position="120"/>
    </location>
</feature>
<keyword evidence="18" id="KW-1185">Reference proteome</keyword>
<evidence type="ECO:0000256" key="13">
    <source>
        <dbReference type="PIRSR" id="PIRSR601952-2"/>
    </source>
</evidence>
<feature type="binding site" evidence="13">
    <location>
        <position position="306"/>
    </location>
    <ligand>
        <name>Mg(2+)</name>
        <dbReference type="ChEBI" id="CHEBI:18420"/>
    </ligand>
</feature>
<dbReference type="AlphaFoldDB" id="A0A9P7V8W3"/>
<sequence>MTGSNEDSALLGGIYNSKKKTRTFTWRLLLEVGLVVAIVLAFLCPWKPATGGATSPKVDVNKKKNVIFLVTDGMGPQSVGLARSFRQFRDGLPIDDILTIDKHFIGTSRTRSNNSFVTDSAAGATAFACGLKSYNGAIGVDPEKNPCGTILEALKLQGYMTGLVVTTRLTDATPACFSAHVDYRYQEDMIAQQQIGEYPLGRMVDLMIGGGGCHYNGNCRADGRNLVKEYSDTWNHVSTREEFDLLNEGHNVTLPLLALLSDGELPYEIDRSPKHFPSLAEEAKVALNALAEATKDSDKGFFLMIESSHIDFFGHQNDPAGQAREVLHYDTVFQEVMKFIDSTDVETVAISTSDHETGGLALSRQVSPAYPDYLWYPEVLLNSTHSGEFLAHLLFDYYQSQSSDDTPALTSYITKQVVENLMGITDWTQTDIDRIMTNIMNVNELMYVLNDMISVRAQLGWSTHGHSAIDVNIYAYTNSPAIEEQLKHNGAYDGLSGNHENIEIGRFMESLTGVNLDHVSLLLKKTNHKPEVVKSDFNVNSYHVY</sequence>
<evidence type="ECO:0000256" key="10">
    <source>
        <dbReference type="ARBA" id="ARBA00022989"/>
    </source>
</evidence>
<gene>
    <name evidence="17" type="ORF">KQ657_000639</name>
</gene>
<feature type="binding site" evidence="13">
    <location>
        <position position="72"/>
    </location>
    <ligand>
        <name>Zn(2+)</name>
        <dbReference type="ChEBI" id="CHEBI:29105"/>
        <label>2</label>
    </ligand>
</feature>
<dbReference type="GO" id="GO:0000329">
    <property type="term" value="C:fungal-type vacuole membrane"/>
    <property type="evidence" value="ECO:0007669"/>
    <property type="project" value="TreeGrafter"/>
</dbReference>
<dbReference type="SUPFAM" id="SSF53649">
    <property type="entry name" value="Alkaline phosphatase-like"/>
    <property type="match status" value="1"/>
</dbReference>
<dbReference type="PANTHER" id="PTHR11596:SF5">
    <property type="entry name" value="ALKALINE PHOSPHATASE"/>
    <property type="match status" value="1"/>
</dbReference>
<comment type="similarity">
    <text evidence="2 14">Belongs to the alkaline phosphatase family.</text>
</comment>
<evidence type="ECO:0000313" key="17">
    <source>
        <dbReference type="EMBL" id="KAG7193570.1"/>
    </source>
</evidence>
<dbReference type="InterPro" id="IPR018299">
    <property type="entry name" value="Alkaline_phosphatase_AS"/>
</dbReference>
<feature type="binding site" evidence="13">
    <location>
        <position position="355"/>
    </location>
    <ligand>
        <name>Zn(2+)</name>
        <dbReference type="ChEBI" id="CHEBI:29105"/>
        <label>2</label>
    </ligand>
</feature>
<keyword evidence="7 15" id="KW-0378">Hydrolase</keyword>
<name>A0A9P7V8W3_9ASCO</name>
<dbReference type="FunFam" id="1.10.60.40:FF:000002">
    <property type="entry name" value="Alkaline phosphatase"/>
    <property type="match status" value="1"/>
</dbReference>
<comment type="cofactor">
    <cofactor evidence="13">
        <name>Mg(2+)</name>
        <dbReference type="ChEBI" id="CHEBI:18420"/>
    </cofactor>
    <text evidence="13">Binds 1 Mg(2+) ion.</text>
</comment>
<dbReference type="GO" id="GO:0019637">
    <property type="term" value="P:organophosphate metabolic process"/>
    <property type="evidence" value="ECO:0007669"/>
    <property type="project" value="UniProtKB-ARBA"/>
</dbReference>
<comment type="catalytic activity">
    <reaction evidence="15">
        <text>a phosphate monoester + H2O = an alcohol + phosphate</text>
        <dbReference type="Rhea" id="RHEA:15017"/>
        <dbReference type="ChEBI" id="CHEBI:15377"/>
        <dbReference type="ChEBI" id="CHEBI:30879"/>
        <dbReference type="ChEBI" id="CHEBI:43474"/>
        <dbReference type="ChEBI" id="CHEBI:67140"/>
        <dbReference type="EC" id="3.1.3.1"/>
    </reaction>
</comment>
<evidence type="ECO:0000256" key="1">
    <source>
        <dbReference type="ARBA" id="ARBA00004167"/>
    </source>
</evidence>
<dbReference type="SMART" id="SM00098">
    <property type="entry name" value="alkPPc"/>
    <property type="match status" value="1"/>
</dbReference>
<dbReference type="InterPro" id="IPR001952">
    <property type="entry name" value="Alkaline_phosphatase"/>
</dbReference>
<evidence type="ECO:0000256" key="2">
    <source>
        <dbReference type="ARBA" id="ARBA00005984"/>
    </source>
</evidence>
<feature type="binding site" evidence="13">
    <location>
        <position position="354"/>
    </location>
    <ligand>
        <name>Zn(2+)</name>
        <dbReference type="ChEBI" id="CHEBI:29105"/>
        <label>2</label>
    </ligand>
</feature>
<dbReference type="GO" id="GO:0004035">
    <property type="term" value="F:alkaline phosphatase activity"/>
    <property type="evidence" value="ECO:0007669"/>
    <property type="project" value="UniProtKB-EC"/>
</dbReference>
<organism evidence="17 18">
    <name type="scientific">Scheffersomyces spartinae</name>
    <dbReference type="NCBI Taxonomy" id="45513"/>
    <lineage>
        <taxon>Eukaryota</taxon>
        <taxon>Fungi</taxon>
        <taxon>Dikarya</taxon>
        <taxon>Ascomycota</taxon>
        <taxon>Saccharomycotina</taxon>
        <taxon>Pichiomycetes</taxon>
        <taxon>Debaryomycetaceae</taxon>
        <taxon>Scheffersomyces</taxon>
    </lineage>
</organism>
<accession>A0A9P7V8W3</accession>
<feature type="transmembrane region" description="Helical" evidence="16">
    <location>
        <begin position="24"/>
        <end position="43"/>
    </location>
</feature>
<keyword evidence="11 16" id="KW-0472">Membrane</keyword>
<evidence type="ECO:0000256" key="3">
    <source>
        <dbReference type="ARBA" id="ARBA00012647"/>
    </source>
</evidence>
<evidence type="ECO:0000256" key="11">
    <source>
        <dbReference type="ARBA" id="ARBA00023136"/>
    </source>
</evidence>
<dbReference type="EMBL" id="JAHMUF010000011">
    <property type="protein sequence ID" value="KAG7193570.1"/>
    <property type="molecule type" value="Genomic_DNA"/>
</dbReference>
<dbReference type="OrthoDB" id="7392499at2759"/>
<evidence type="ECO:0000256" key="14">
    <source>
        <dbReference type="RuleBase" id="RU003946"/>
    </source>
</evidence>
<dbReference type="GO" id="GO:0046872">
    <property type="term" value="F:metal ion binding"/>
    <property type="evidence" value="ECO:0007669"/>
    <property type="project" value="UniProtKB-KW"/>
</dbReference>
<keyword evidence="6 13" id="KW-0479">Metal-binding</keyword>
<evidence type="ECO:0000256" key="5">
    <source>
        <dbReference type="ARBA" id="ARBA00022692"/>
    </source>
</evidence>
<dbReference type="GeneID" id="66114013"/>
<dbReference type="InterPro" id="IPR017850">
    <property type="entry name" value="Alkaline_phosphatase_core_sf"/>
</dbReference>
<dbReference type="RefSeq" id="XP_043049118.1">
    <property type="nucleotide sequence ID" value="XM_043191475.1"/>
</dbReference>
<dbReference type="Gene3D" id="3.40.720.10">
    <property type="entry name" value="Alkaline Phosphatase, subunit A"/>
    <property type="match status" value="1"/>
</dbReference>
<evidence type="ECO:0000256" key="4">
    <source>
        <dbReference type="ARBA" id="ARBA00022553"/>
    </source>
</evidence>
<protein>
    <recommendedName>
        <fullName evidence="3 15">Alkaline phosphatase</fullName>
        <ecNumber evidence="3 15">3.1.3.1</ecNumber>
    </recommendedName>
</protein>
<feature type="binding site" evidence="13">
    <location>
        <position position="173"/>
    </location>
    <ligand>
        <name>Mg(2+)</name>
        <dbReference type="ChEBI" id="CHEBI:18420"/>
    </ligand>
</feature>
<evidence type="ECO:0000256" key="9">
    <source>
        <dbReference type="ARBA" id="ARBA00022842"/>
    </source>
</evidence>
<evidence type="ECO:0000256" key="16">
    <source>
        <dbReference type="SAM" id="Phobius"/>
    </source>
</evidence>
<proteinExistence type="inferred from homology"/>
<evidence type="ECO:0000256" key="7">
    <source>
        <dbReference type="ARBA" id="ARBA00022801"/>
    </source>
</evidence>
<evidence type="ECO:0000256" key="6">
    <source>
        <dbReference type="ARBA" id="ARBA00022723"/>
    </source>
</evidence>
<feature type="binding site" evidence="13">
    <location>
        <position position="466"/>
    </location>
    <ligand>
        <name>Zn(2+)</name>
        <dbReference type="ChEBI" id="CHEBI:29105"/>
        <label>2</label>
    </ligand>
</feature>
<feature type="binding site" evidence="13">
    <location>
        <position position="311"/>
    </location>
    <ligand>
        <name>Zn(2+)</name>
        <dbReference type="ChEBI" id="CHEBI:29105"/>
        <label>2</label>
    </ligand>
</feature>
<dbReference type="Proteomes" id="UP000790833">
    <property type="component" value="Unassembled WGS sequence"/>
</dbReference>
<dbReference type="EC" id="3.1.3.1" evidence="3 15"/>
<keyword evidence="4" id="KW-0597">Phosphoprotein</keyword>
<reference evidence="17" key="1">
    <citation type="submission" date="2021-03" db="EMBL/GenBank/DDBJ databases">
        <authorList>
            <person name="Palmer J.M."/>
        </authorList>
    </citation>
    <scope>NUCLEOTIDE SEQUENCE</scope>
    <source>
        <strain evidence="17">ARV_011</strain>
    </source>
</reference>
<evidence type="ECO:0000256" key="15">
    <source>
        <dbReference type="RuleBase" id="RU003947"/>
    </source>
</evidence>
<feature type="binding site" evidence="13">
    <location>
        <position position="72"/>
    </location>
    <ligand>
        <name>Mg(2+)</name>
        <dbReference type="ChEBI" id="CHEBI:18420"/>
    </ligand>
</feature>
<dbReference type="Pfam" id="PF00245">
    <property type="entry name" value="Alk_phosphatase"/>
    <property type="match status" value="1"/>
</dbReference>
<feature type="binding site" evidence="13">
    <location>
        <position position="171"/>
    </location>
    <ligand>
        <name>Mg(2+)</name>
        <dbReference type="ChEBI" id="CHEBI:18420"/>
    </ligand>
</feature>
<evidence type="ECO:0000313" key="18">
    <source>
        <dbReference type="Proteomes" id="UP000790833"/>
    </source>
</evidence>
<dbReference type="CDD" id="cd16012">
    <property type="entry name" value="ALP"/>
    <property type="match status" value="1"/>
</dbReference>
<comment type="caution">
    <text evidence="17">The sequence shown here is derived from an EMBL/GenBank/DDBJ whole genome shotgun (WGS) entry which is preliminary data.</text>
</comment>
<keyword evidence="10 16" id="KW-1133">Transmembrane helix</keyword>
<comment type="subcellular location">
    <subcellularLocation>
        <location evidence="1">Membrane</location>
        <topology evidence="1">Single-pass membrane protein</topology>
    </subcellularLocation>
</comment>
<evidence type="ECO:0000256" key="8">
    <source>
        <dbReference type="ARBA" id="ARBA00022833"/>
    </source>
</evidence>
<dbReference type="FunFam" id="3.40.720.10:FF:000063">
    <property type="entry name" value="Alkaline phosphatase"/>
    <property type="match status" value="1"/>
</dbReference>
<dbReference type="Gene3D" id="1.10.60.40">
    <property type="match status" value="1"/>
</dbReference>
<keyword evidence="9 13" id="KW-0460">Magnesium</keyword>